<protein>
    <submittedName>
        <fullName evidence="1">Uncharacterized protein</fullName>
    </submittedName>
</protein>
<organism evidence="1 2">
    <name type="scientific">Aspergillus bertholletiae</name>
    <dbReference type="NCBI Taxonomy" id="1226010"/>
    <lineage>
        <taxon>Eukaryota</taxon>
        <taxon>Fungi</taxon>
        <taxon>Dikarya</taxon>
        <taxon>Ascomycota</taxon>
        <taxon>Pezizomycotina</taxon>
        <taxon>Eurotiomycetes</taxon>
        <taxon>Eurotiomycetidae</taxon>
        <taxon>Eurotiales</taxon>
        <taxon>Aspergillaceae</taxon>
        <taxon>Aspergillus</taxon>
        <taxon>Aspergillus subgen. Circumdati</taxon>
    </lineage>
</organism>
<proteinExistence type="predicted"/>
<accession>A0A5N7BG93</accession>
<name>A0A5N7BG93_9EURO</name>
<dbReference type="AlphaFoldDB" id="A0A5N7BG93"/>
<keyword evidence="2" id="KW-1185">Reference proteome</keyword>
<dbReference type="EMBL" id="ML736178">
    <property type="protein sequence ID" value="KAE8380738.1"/>
    <property type="molecule type" value="Genomic_DNA"/>
</dbReference>
<reference evidence="1 2" key="1">
    <citation type="submission" date="2019-04" db="EMBL/GenBank/DDBJ databases">
        <title>Friends and foes A comparative genomics studyof 23 Aspergillus species from section Flavi.</title>
        <authorList>
            <consortium name="DOE Joint Genome Institute"/>
            <person name="Kjaerbolling I."/>
            <person name="Vesth T."/>
            <person name="Frisvad J.C."/>
            <person name="Nybo J.L."/>
            <person name="Theobald S."/>
            <person name="Kildgaard S."/>
            <person name="Isbrandt T."/>
            <person name="Kuo A."/>
            <person name="Sato A."/>
            <person name="Lyhne E.K."/>
            <person name="Kogle M.E."/>
            <person name="Wiebenga A."/>
            <person name="Kun R.S."/>
            <person name="Lubbers R.J."/>
            <person name="Makela M.R."/>
            <person name="Barry K."/>
            <person name="Chovatia M."/>
            <person name="Clum A."/>
            <person name="Daum C."/>
            <person name="Haridas S."/>
            <person name="He G."/>
            <person name="LaButti K."/>
            <person name="Lipzen A."/>
            <person name="Mondo S."/>
            <person name="Riley R."/>
            <person name="Salamov A."/>
            <person name="Simmons B.A."/>
            <person name="Magnuson J.K."/>
            <person name="Henrissat B."/>
            <person name="Mortensen U.H."/>
            <person name="Larsen T.O."/>
            <person name="Devries R.P."/>
            <person name="Grigoriev I.V."/>
            <person name="Machida M."/>
            <person name="Baker S.E."/>
            <person name="Andersen M.R."/>
        </authorList>
    </citation>
    <scope>NUCLEOTIDE SEQUENCE [LARGE SCALE GENOMIC DNA]</scope>
    <source>
        <strain evidence="1 2">IBT 29228</strain>
    </source>
</reference>
<sequence>MPEVWQVLLAGREVLCIVLGTLHLIIRYHTHTVNQFPSRSHSLCILGCIQMKRLGRCRAQRAGIRQGWHCSSESQFSGSIKAVSVCDSSPKIRRQVEWTFLHPFSAVDSPAHPMLALSPHGTSTIPHEQNLIKVIIVDVE</sequence>
<evidence type="ECO:0000313" key="1">
    <source>
        <dbReference type="EMBL" id="KAE8380738.1"/>
    </source>
</evidence>
<evidence type="ECO:0000313" key="2">
    <source>
        <dbReference type="Proteomes" id="UP000326198"/>
    </source>
</evidence>
<dbReference type="Proteomes" id="UP000326198">
    <property type="component" value="Unassembled WGS sequence"/>
</dbReference>
<gene>
    <name evidence="1" type="ORF">BDV26DRAFT_124336</name>
</gene>